<dbReference type="InterPro" id="IPR004363">
    <property type="entry name" value="Methylgl_synth"/>
</dbReference>
<dbReference type="PANTHER" id="PTHR30492">
    <property type="entry name" value="METHYLGLYOXAL SYNTHASE"/>
    <property type="match status" value="1"/>
</dbReference>
<dbReference type="NCBIfam" id="NF003559">
    <property type="entry name" value="PRK05234.1"/>
    <property type="match status" value="1"/>
</dbReference>
<dbReference type="GO" id="GO:0019242">
    <property type="term" value="P:methylglyoxal biosynthetic process"/>
    <property type="evidence" value="ECO:0007669"/>
    <property type="project" value="InterPro"/>
</dbReference>
<sequence length="309" mass="33710">MRIGLAANRLHHERADAALFRWLRASATGLRELGVELHAVGRTHDAIVAALPAGNLPGLTRYTNGREGGLMKLVAEVVGMGTPERTLDGAIYLIDPVDPSSVFPEAIALKRQCVIHGKPFISTVASARDWVEMERIHAGLPADPGADDLHDFGRQTLALIAHDARKPQMLAFVAEHFDVLSQFRERIGTGTTGQQLNTLAWSRGWPRDQAWIQRFQSGPLGGDAQIADRVLEGHCQRAIFFEDPHVARQHEADIQLLERAVTTVTDTAVCITAPNIAARWALAARQRNAARLLRTHGHRPATGTSSQGA</sequence>
<organism evidence="1 2">
    <name type="scientific">Stenotrophomonas acidaminiphila</name>
    <dbReference type="NCBI Taxonomy" id="128780"/>
    <lineage>
        <taxon>Bacteria</taxon>
        <taxon>Pseudomonadati</taxon>
        <taxon>Pseudomonadota</taxon>
        <taxon>Gammaproteobacteria</taxon>
        <taxon>Lysobacterales</taxon>
        <taxon>Lysobacteraceae</taxon>
        <taxon>Stenotrophomonas</taxon>
    </lineage>
</organism>
<reference evidence="1 2" key="1">
    <citation type="journal article" date="2015" name="Genome Announc.">
        <title>Complete Genome Sequencing of Stenotrophomonas acidaminiphila ZAC14D2_NAIMI4_2, a Multidrug-Resistant Strain Isolated from Sediments of a Polluted River in Mexico, Uncovers New Antibiotic Resistance Genes and a Novel Class-II Lasso Peptide Biosynthesis Gene Cluster.</title>
        <authorList>
            <person name="Vinuesa P."/>
            <person name="Ochoa-Sanchez L.E."/>
        </authorList>
    </citation>
    <scope>NUCLEOTIDE SEQUENCE [LARGE SCALE GENOMIC DNA]</scope>
    <source>
        <strain evidence="1 2">ZAC14D2_NAIMI4_2</strain>
    </source>
</reference>
<proteinExistence type="predicted"/>
<dbReference type="KEGG" id="sacz:AOT14_03540"/>
<dbReference type="SUPFAM" id="SSF52335">
    <property type="entry name" value="Methylglyoxal synthase-like"/>
    <property type="match status" value="2"/>
</dbReference>
<dbReference type="GO" id="GO:0005829">
    <property type="term" value="C:cytosol"/>
    <property type="evidence" value="ECO:0007669"/>
    <property type="project" value="TreeGrafter"/>
</dbReference>
<dbReference type="PATRIC" id="fig|128780.6.peg.359"/>
<gene>
    <name evidence="1" type="ORF">AOT14_03540</name>
</gene>
<dbReference type="AlphaFoldDB" id="A0A0S1AVK2"/>
<dbReference type="InterPro" id="IPR036914">
    <property type="entry name" value="MGS-like_dom_sf"/>
</dbReference>
<protein>
    <submittedName>
        <fullName evidence="1">Methylglyoxal synthase</fullName>
    </submittedName>
</protein>
<evidence type="ECO:0000313" key="1">
    <source>
        <dbReference type="EMBL" id="ALJ26808.1"/>
    </source>
</evidence>
<dbReference type="EMBL" id="CP012900">
    <property type="protein sequence ID" value="ALJ26808.1"/>
    <property type="molecule type" value="Genomic_DNA"/>
</dbReference>
<dbReference type="PROSITE" id="PS01335">
    <property type="entry name" value="METHYLGLYOXAL_SYNTH"/>
    <property type="match status" value="1"/>
</dbReference>
<dbReference type="Gene3D" id="3.40.50.1380">
    <property type="entry name" value="Methylglyoxal synthase-like domain"/>
    <property type="match status" value="2"/>
</dbReference>
<name>A0A0S1AVK2_9GAMM</name>
<dbReference type="GO" id="GO:0008929">
    <property type="term" value="F:methylglyoxal synthase activity"/>
    <property type="evidence" value="ECO:0007669"/>
    <property type="project" value="InterPro"/>
</dbReference>
<accession>A0A0S1AVK2</accession>
<dbReference type="Proteomes" id="UP000061010">
    <property type="component" value="Chromosome"/>
</dbReference>
<keyword evidence="2" id="KW-1185">Reference proteome</keyword>
<dbReference type="PANTHER" id="PTHR30492:SF0">
    <property type="entry name" value="METHYLGLYOXAL SYNTHASE"/>
    <property type="match status" value="1"/>
</dbReference>
<evidence type="ECO:0000313" key="2">
    <source>
        <dbReference type="Proteomes" id="UP000061010"/>
    </source>
</evidence>
<dbReference type="InterPro" id="IPR018148">
    <property type="entry name" value="Methylglyoxal_synth_AS"/>
</dbReference>